<dbReference type="InterPro" id="IPR001543">
    <property type="entry name" value="FliN-like_C"/>
</dbReference>
<organism evidence="3 4">
    <name type="scientific">Cohaesibacter gelatinilyticus</name>
    <dbReference type="NCBI Taxonomy" id="372072"/>
    <lineage>
        <taxon>Bacteria</taxon>
        <taxon>Pseudomonadati</taxon>
        <taxon>Pseudomonadota</taxon>
        <taxon>Alphaproteobacteria</taxon>
        <taxon>Hyphomicrobiales</taxon>
        <taxon>Cohaesibacteraceae</taxon>
    </lineage>
</organism>
<dbReference type="SUPFAM" id="SSF101801">
    <property type="entry name" value="Surface presentation of antigens (SPOA)"/>
    <property type="match status" value="1"/>
</dbReference>
<evidence type="ECO:0000313" key="4">
    <source>
        <dbReference type="Proteomes" id="UP000219439"/>
    </source>
</evidence>
<evidence type="ECO:0000313" key="3">
    <source>
        <dbReference type="EMBL" id="SNZ08315.1"/>
    </source>
</evidence>
<dbReference type="Proteomes" id="UP000219439">
    <property type="component" value="Unassembled WGS sequence"/>
</dbReference>
<dbReference type="RefSeq" id="WP_097152707.1">
    <property type="nucleotide sequence ID" value="NZ_OBEL01000001.1"/>
</dbReference>
<comment type="similarity">
    <text evidence="1">Belongs to the FliN/MopA/SpaO family.</text>
</comment>
<dbReference type="PRINTS" id="PR00956">
    <property type="entry name" value="FLGMOTORFLIN"/>
</dbReference>
<gene>
    <name evidence="3" type="ORF">SAMN06265368_1562</name>
</gene>
<accession>A0A285NFT6</accession>
<dbReference type="PANTHER" id="PTHR30034:SF6">
    <property type="entry name" value="YOP PROTEINS TRANSLOCATION PROTEIN Q"/>
    <property type="match status" value="1"/>
</dbReference>
<dbReference type="InterPro" id="IPR036429">
    <property type="entry name" value="SpoA-like_sf"/>
</dbReference>
<dbReference type="GO" id="GO:0003774">
    <property type="term" value="F:cytoskeletal motor activity"/>
    <property type="evidence" value="ECO:0007669"/>
    <property type="project" value="InterPro"/>
</dbReference>
<sequence length="91" mass="9985">MTNLDNIAINISVQLGETMIPIHQLLRMGRGAVIELDAFEEDDCLILANDVPVAHGQVILRGEKVGVSITRVLTRSPSWRPLRGINRVEAG</sequence>
<keyword evidence="3" id="KW-0969">Cilium</keyword>
<evidence type="ECO:0000259" key="2">
    <source>
        <dbReference type="Pfam" id="PF01052"/>
    </source>
</evidence>
<protein>
    <submittedName>
        <fullName evidence="3">Flagellar motor switch protein FliN/FliY</fullName>
    </submittedName>
</protein>
<reference evidence="3 4" key="1">
    <citation type="submission" date="2017-09" db="EMBL/GenBank/DDBJ databases">
        <authorList>
            <person name="Ehlers B."/>
            <person name="Leendertz F.H."/>
        </authorList>
    </citation>
    <scope>NUCLEOTIDE SEQUENCE [LARGE SCALE GENOMIC DNA]</scope>
    <source>
        <strain evidence="3 4">DSM 18289</strain>
    </source>
</reference>
<feature type="domain" description="Flagellar motor switch protein FliN-like C-terminal" evidence="2">
    <location>
        <begin position="3"/>
        <end position="73"/>
    </location>
</feature>
<dbReference type="GO" id="GO:0050918">
    <property type="term" value="P:positive chemotaxis"/>
    <property type="evidence" value="ECO:0007669"/>
    <property type="project" value="TreeGrafter"/>
</dbReference>
<dbReference type="GO" id="GO:0009425">
    <property type="term" value="C:bacterial-type flagellum basal body"/>
    <property type="evidence" value="ECO:0007669"/>
    <property type="project" value="InterPro"/>
</dbReference>
<evidence type="ECO:0000256" key="1">
    <source>
        <dbReference type="ARBA" id="ARBA00009226"/>
    </source>
</evidence>
<dbReference type="GO" id="GO:0071978">
    <property type="term" value="P:bacterial-type flagellum-dependent swarming motility"/>
    <property type="evidence" value="ECO:0007669"/>
    <property type="project" value="TreeGrafter"/>
</dbReference>
<dbReference type="Pfam" id="PF01052">
    <property type="entry name" value="FliMN_C"/>
    <property type="match status" value="1"/>
</dbReference>
<dbReference type="InterPro" id="IPR001172">
    <property type="entry name" value="FliN_T3SS_HrcQb"/>
</dbReference>
<keyword evidence="4" id="KW-1185">Reference proteome</keyword>
<name>A0A285NFT6_9HYPH</name>
<dbReference type="EMBL" id="OBEL01000001">
    <property type="protein sequence ID" value="SNZ08315.1"/>
    <property type="molecule type" value="Genomic_DNA"/>
</dbReference>
<dbReference type="AlphaFoldDB" id="A0A285NFT6"/>
<keyword evidence="3" id="KW-0966">Cell projection</keyword>
<dbReference type="Gene3D" id="2.30.330.10">
    <property type="entry name" value="SpoA-like"/>
    <property type="match status" value="1"/>
</dbReference>
<proteinExistence type="inferred from homology"/>
<dbReference type="OrthoDB" id="7433116at2"/>
<keyword evidence="3" id="KW-0282">Flagellum</keyword>
<dbReference type="PANTHER" id="PTHR30034">
    <property type="entry name" value="FLAGELLAR MOTOR SWITCH PROTEIN FLIM"/>
    <property type="match status" value="1"/>
</dbReference>